<comment type="subcellular location">
    <subcellularLocation>
        <location evidence="1 9">Cytoplasm</location>
    </subcellularLocation>
    <subcellularLocation>
        <location evidence="9">Nucleus</location>
    </subcellularLocation>
    <text evidence="9">Shuttles between the nucleus and the cytoplasm.</text>
</comment>
<dbReference type="SUPFAM" id="SSF48371">
    <property type="entry name" value="ARM repeat"/>
    <property type="match status" value="1"/>
</dbReference>
<evidence type="ECO:0000313" key="13">
    <source>
        <dbReference type="Proteomes" id="UP000789831"/>
    </source>
</evidence>
<evidence type="ECO:0000256" key="1">
    <source>
        <dbReference type="ARBA" id="ARBA00004496"/>
    </source>
</evidence>
<dbReference type="InterPro" id="IPR040017">
    <property type="entry name" value="XPOT"/>
</dbReference>
<evidence type="ECO:0000256" key="8">
    <source>
        <dbReference type="ARBA" id="ARBA00023242"/>
    </source>
</evidence>
<evidence type="ECO:0000256" key="5">
    <source>
        <dbReference type="ARBA" id="ARBA00022490"/>
    </source>
</evidence>
<dbReference type="Pfam" id="PF08389">
    <property type="entry name" value="Xpo1"/>
    <property type="match status" value="1"/>
</dbReference>
<dbReference type="GO" id="GO:0071528">
    <property type="term" value="P:tRNA re-export from nucleus"/>
    <property type="evidence" value="ECO:0007669"/>
    <property type="project" value="UniProtKB-UniRule"/>
</dbReference>
<dbReference type="AlphaFoldDB" id="A0A9N9FJ21"/>
<dbReference type="InterPro" id="IPR013598">
    <property type="entry name" value="Exportin-1/Importin-b-like"/>
</dbReference>
<feature type="domain" description="Exportin-T C-terminal" evidence="11">
    <location>
        <begin position="335"/>
        <end position="835"/>
    </location>
</feature>
<dbReference type="Pfam" id="PF19282">
    <property type="entry name" value="Exportin-T"/>
    <property type="match status" value="2"/>
</dbReference>
<keyword evidence="5 9" id="KW-0963">Cytoplasm</keyword>
<feature type="domain" description="Exportin-1/Importin-beta-like" evidence="10">
    <location>
        <begin position="108"/>
        <end position="265"/>
    </location>
</feature>
<keyword evidence="4 9" id="KW-0813">Transport</keyword>
<evidence type="ECO:0000259" key="10">
    <source>
        <dbReference type="Pfam" id="PF08389"/>
    </source>
</evidence>
<keyword evidence="6 9" id="KW-0820">tRNA-binding</keyword>
<reference evidence="12" key="1">
    <citation type="submission" date="2021-06" db="EMBL/GenBank/DDBJ databases">
        <authorList>
            <person name="Kallberg Y."/>
            <person name="Tangrot J."/>
            <person name="Rosling A."/>
        </authorList>
    </citation>
    <scope>NUCLEOTIDE SEQUENCE</scope>
    <source>
        <strain evidence="12">MT106</strain>
    </source>
</reference>
<feature type="domain" description="Exportin-T C-terminal" evidence="11">
    <location>
        <begin position="841"/>
        <end position="946"/>
    </location>
</feature>
<dbReference type="GO" id="GO:0016363">
    <property type="term" value="C:nuclear matrix"/>
    <property type="evidence" value="ECO:0007669"/>
    <property type="project" value="TreeGrafter"/>
</dbReference>
<keyword evidence="7 9" id="KW-0694">RNA-binding</keyword>
<keyword evidence="13" id="KW-1185">Reference proteome</keyword>
<proteinExistence type="inferred from homology"/>
<evidence type="ECO:0000256" key="6">
    <source>
        <dbReference type="ARBA" id="ARBA00022555"/>
    </source>
</evidence>
<dbReference type="GO" id="GO:0031267">
    <property type="term" value="F:small GTPase binding"/>
    <property type="evidence" value="ECO:0007669"/>
    <property type="project" value="InterPro"/>
</dbReference>
<dbReference type="PANTHER" id="PTHR15952">
    <property type="entry name" value="EXPORTIN-T/LOS1"/>
    <property type="match status" value="1"/>
</dbReference>
<dbReference type="OrthoDB" id="26399at2759"/>
<protein>
    <recommendedName>
        <fullName evidence="3 9">Exportin-T</fullName>
    </recommendedName>
    <alternativeName>
        <fullName evidence="9">Exportin(tRNA)</fullName>
    </alternativeName>
    <alternativeName>
        <fullName evidence="9">tRNA exportin</fullName>
    </alternativeName>
</protein>
<dbReference type="InterPro" id="IPR045546">
    <property type="entry name" value="Exportin-T_C"/>
</dbReference>
<comment type="similarity">
    <text evidence="2 9">Belongs to the exportin family.</text>
</comment>
<evidence type="ECO:0000256" key="9">
    <source>
        <dbReference type="RuleBase" id="RU366037"/>
    </source>
</evidence>
<accession>A0A9N9FJ21</accession>
<comment type="caution">
    <text evidence="12">The sequence shown here is derived from an EMBL/GenBank/DDBJ whole genome shotgun (WGS) entry which is preliminary data.</text>
</comment>
<dbReference type="GO" id="GO:0005737">
    <property type="term" value="C:cytoplasm"/>
    <property type="evidence" value="ECO:0007669"/>
    <property type="project" value="UniProtKB-SubCell"/>
</dbReference>
<keyword evidence="8 9" id="KW-0539">Nucleus</keyword>
<comment type="function">
    <text evidence="9">tRNA nucleus export receptor which facilitates tRNA translocation across the nuclear pore complex.</text>
</comment>
<name>A0A9N9FJ21_9GLOM</name>
<evidence type="ECO:0000256" key="2">
    <source>
        <dbReference type="ARBA" id="ARBA00009466"/>
    </source>
</evidence>
<dbReference type="InterPro" id="IPR011989">
    <property type="entry name" value="ARM-like"/>
</dbReference>
<dbReference type="Gene3D" id="1.25.10.10">
    <property type="entry name" value="Leucine-rich Repeat Variant"/>
    <property type="match status" value="1"/>
</dbReference>
<sequence length="948" mass="107928">MEQIEKAVAFALDPSAESSLKAQAMSFCEQVKSAPDGWQLCLSLFVRSPKSTPEARIFTLQVLDDVLQNRIASLNASEILYIKNTLMDFVKREYVVGDGNDGECSSEPNYLKNKFAHTLTLLFVQIYTTSWREFFDELLGLLRSTNSGVGQINVRTVDIFLRILLSIDEEVASLVVPRGKEENNRNTEIKDTMRTGDVQKITPTLYDILIDYRRQGQDIVQMCLKIIGLYIAWIDVSLIVNEAYMNLIYQFLGDSRLRISACECLTEHTNSFHGNSDCIQRYETARKTESDSILKFDGYNGKTDDIDFVEQVAKLTNTLGTELCKIWDETEFSPEARNAAYVQIELLLPFLLKFLGDEYDETSSAVFSFLKKQKKKNGELSNSQREFLASLLNVIVLKMRYDDETDWGGTDDDEVEAEFLEMRKAVDEPLFTTYIHSAVINTLDNYQIRGNEVGWREFELALHLLYLYGESYQGQPSFLVKQNNKVVGLSPLGEMVQKMIESNISAYPHPSIPLSFFENVARYYQFFEIQSDHIPIVLQTFVDTRGLHHPSKQIRSRSWYLFHRFVRSLKPYMNGYAGTVLPLIQDLLVIQAEIPPAINAGETILSKDQAMSGSFSDQIYLFEVVGILITVDSIPPETQLKFTEEIINPLLAEIQLDLTIDLSDPKYLFSVLQLHHLMMAIASIGKGFPDASKSQAAAAPWIGIFKQATEAVLFVLKSLDRFEIIRDAARFSFARFVNVLGTEILPYIPPLINGLLNESQVSELVDFLPFIGLISHKFKPKIFDILNELILPLVNKVFLFLNQAPSGTDEVLLLMELRKAYLAFILGLFNYGMEATESMQSNGIGRHLPGFDRFMYEQILRVCFEVPMRDTFNLSDGQSILVLNEICLILKAMLAQQSSDFVDYLRGTWLPSIQCPPELAEEFSQALQQLDAKALRKYFQEFIRKLKS</sequence>
<evidence type="ECO:0000256" key="3">
    <source>
        <dbReference type="ARBA" id="ARBA00018928"/>
    </source>
</evidence>
<dbReference type="InterPro" id="IPR016024">
    <property type="entry name" value="ARM-type_fold"/>
</dbReference>
<evidence type="ECO:0000256" key="4">
    <source>
        <dbReference type="ARBA" id="ARBA00022448"/>
    </source>
</evidence>
<evidence type="ECO:0000313" key="12">
    <source>
        <dbReference type="EMBL" id="CAG8540097.1"/>
    </source>
</evidence>
<evidence type="ECO:0000259" key="11">
    <source>
        <dbReference type="Pfam" id="PF19282"/>
    </source>
</evidence>
<dbReference type="GO" id="GO:0000049">
    <property type="term" value="F:tRNA binding"/>
    <property type="evidence" value="ECO:0007669"/>
    <property type="project" value="UniProtKB-UniRule"/>
</dbReference>
<dbReference type="Proteomes" id="UP000789831">
    <property type="component" value="Unassembled WGS sequence"/>
</dbReference>
<dbReference type="PANTHER" id="PTHR15952:SF11">
    <property type="entry name" value="EXPORTIN-T"/>
    <property type="match status" value="1"/>
</dbReference>
<gene>
    <name evidence="12" type="ORF">AGERDE_LOCUS6140</name>
</gene>
<evidence type="ECO:0000256" key="7">
    <source>
        <dbReference type="ARBA" id="ARBA00022884"/>
    </source>
</evidence>
<dbReference type="GO" id="GO:0005643">
    <property type="term" value="C:nuclear pore"/>
    <property type="evidence" value="ECO:0007669"/>
    <property type="project" value="TreeGrafter"/>
</dbReference>
<dbReference type="EMBL" id="CAJVPL010000917">
    <property type="protein sequence ID" value="CAG8540097.1"/>
    <property type="molecule type" value="Genomic_DNA"/>
</dbReference>
<organism evidence="12 13">
    <name type="scientific">Ambispora gerdemannii</name>
    <dbReference type="NCBI Taxonomy" id="144530"/>
    <lineage>
        <taxon>Eukaryota</taxon>
        <taxon>Fungi</taxon>
        <taxon>Fungi incertae sedis</taxon>
        <taxon>Mucoromycota</taxon>
        <taxon>Glomeromycotina</taxon>
        <taxon>Glomeromycetes</taxon>
        <taxon>Archaeosporales</taxon>
        <taxon>Ambisporaceae</taxon>
        <taxon>Ambispora</taxon>
    </lineage>
</organism>